<comment type="subcellular location">
    <subcellularLocation>
        <location evidence="1">Nucleus</location>
    </subcellularLocation>
</comment>
<proteinExistence type="predicted"/>
<evidence type="ECO:0000256" key="2">
    <source>
        <dbReference type="SAM" id="MobiDB-lite"/>
    </source>
</evidence>
<dbReference type="Gene3D" id="1.10.10.60">
    <property type="entry name" value="Homeodomain-like"/>
    <property type="match status" value="1"/>
</dbReference>
<reference evidence="3 4" key="1">
    <citation type="journal article" date="2022" name="Allergy">
        <title>Genome assembly and annotation of Periplaneta americana reveal a comprehensive cockroach allergen profile.</title>
        <authorList>
            <person name="Wang L."/>
            <person name="Xiong Q."/>
            <person name="Saelim N."/>
            <person name="Wang L."/>
            <person name="Nong W."/>
            <person name="Wan A.T."/>
            <person name="Shi M."/>
            <person name="Liu X."/>
            <person name="Cao Q."/>
            <person name="Hui J.H.L."/>
            <person name="Sookrung N."/>
            <person name="Leung T.F."/>
            <person name="Tungtrongchitr A."/>
            <person name="Tsui S.K.W."/>
        </authorList>
    </citation>
    <scope>NUCLEOTIDE SEQUENCE [LARGE SCALE GENOMIC DNA]</scope>
    <source>
        <strain evidence="3">PWHHKU_190912</strain>
    </source>
</reference>
<protein>
    <recommendedName>
        <fullName evidence="5">HTH psq-type domain-containing protein</fullName>
    </recommendedName>
</protein>
<evidence type="ECO:0000256" key="1">
    <source>
        <dbReference type="ARBA" id="ARBA00004123"/>
    </source>
</evidence>
<accession>A0ABQ8S1Q2</accession>
<sequence>MAARLDVLDGIEDEMMHLEHANHCGNNRIGVIVERRLKHFLPDKLKLILVQTLVMPHFDYCDIILSNLNANLSSRLQRVHNACVRYICNIRVDSLHILSFENDDDDDGDDDDDDDDDYEEDPEGDNGGSPLFRRILARMVKCKRKTSNSWTENDVQKAVKAFREGRSLRHAAELLGVPHSCLQRRQPLEKYIEGKIVTRFALNTDAIYHYPEGLPYTLKAKNVLNTCFRWRLVNKKFPRYKNCLSDRRRRFSFDNLREYIVVYCDAGNCINDDED</sequence>
<dbReference type="Proteomes" id="UP001148838">
    <property type="component" value="Unassembled WGS sequence"/>
</dbReference>
<organism evidence="3 4">
    <name type="scientific">Periplaneta americana</name>
    <name type="common">American cockroach</name>
    <name type="synonym">Blatta americana</name>
    <dbReference type="NCBI Taxonomy" id="6978"/>
    <lineage>
        <taxon>Eukaryota</taxon>
        <taxon>Metazoa</taxon>
        <taxon>Ecdysozoa</taxon>
        <taxon>Arthropoda</taxon>
        <taxon>Hexapoda</taxon>
        <taxon>Insecta</taxon>
        <taxon>Pterygota</taxon>
        <taxon>Neoptera</taxon>
        <taxon>Polyneoptera</taxon>
        <taxon>Dictyoptera</taxon>
        <taxon>Blattodea</taxon>
        <taxon>Blattoidea</taxon>
        <taxon>Blattidae</taxon>
        <taxon>Blattinae</taxon>
        <taxon>Periplaneta</taxon>
    </lineage>
</organism>
<dbReference type="SUPFAM" id="SSF46689">
    <property type="entry name" value="Homeodomain-like"/>
    <property type="match status" value="1"/>
</dbReference>
<name>A0ABQ8S1Q2_PERAM</name>
<comment type="caution">
    <text evidence="3">The sequence shown here is derived from an EMBL/GenBank/DDBJ whole genome shotgun (WGS) entry which is preliminary data.</text>
</comment>
<gene>
    <name evidence="3" type="ORF">ANN_23866</name>
</gene>
<evidence type="ECO:0000313" key="4">
    <source>
        <dbReference type="Proteomes" id="UP001148838"/>
    </source>
</evidence>
<feature type="compositionally biased region" description="Acidic residues" evidence="2">
    <location>
        <begin position="101"/>
        <end position="124"/>
    </location>
</feature>
<dbReference type="EMBL" id="JAJSOF020000037">
    <property type="protein sequence ID" value="KAJ4427863.1"/>
    <property type="molecule type" value="Genomic_DNA"/>
</dbReference>
<keyword evidence="4" id="KW-1185">Reference proteome</keyword>
<evidence type="ECO:0000313" key="3">
    <source>
        <dbReference type="EMBL" id="KAJ4427863.1"/>
    </source>
</evidence>
<dbReference type="InterPro" id="IPR009057">
    <property type="entry name" value="Homeodomain-like_sf"/>
</dbReference>
<evidence type="ECO:0008006" key="5">
    <source>
        <dbReference type="Google" id="ProtNLM"/>
    </source>
</evidence>
<feature type="region of interest" description="Disordered" evidence="2">
    <location>
        <begin position="101"/>
        <end position="130"/>
    </location>
</feature>